<evidence type="ECO:0000313" key="2">
    <source>
        <dbReference type="Proteomes" id="UP000814385"/>
    </source>
</evidence>
<dbReference type="Proteomes" id="UP000814385">
    <property type="component" value="Unassembled WGS sequence"/>
</dbReference>
<evidence type="ECO:0000313" key="1">
    <source>
        <dbReference type="EMBL" id="MCG6658874.1"/>
    </source>
</evidence>
<protein>
    <submittedName>
        <fullName evidence="1">Glycosyltransferase family 2 protein</fullName>
    </submittedName>
</protein>
<comment type="caution">
    <text evidence="1">The sequence shown here is derived from an EMBL/GenBank/DDBJ whole genome shotgun (WGS) entry which is preliminary data.</text>
</comment>
<organism evidence="1 2">
    <name type="scientific">Billgrantia campisalis</name>
    <dbReference type="NCBI Taxonomy" id="74661"/>
    <lineage>
        <taxon>Bacteria</taxon>
        <taxon>Pseudomonadati</taxon>
        <taxon>Pseudomonadota</taxon>
        <taxon>Gammaproteobacteria</taxon>
        <taxon>Oceanospirillales</taxon>
        <taxon>Halomonadaceae</taxon>
        <taxon>Billgrantia</taxon>
    </lineage>
</organism>
<dbReference type="CDD" id="cd00761">
    <property type="entry name" value="Glyco_tranf_GTA_type"/>
    <property type="match status" value="1"/>
</dbReference>
<dbReference type="InterPro" id="IPR029044">
    <property type="entry name" value="Nucleotide-diphossugar_trans"/>
</dbReference>
<accession>A0ABS9PBP7</accession>
<reference evidence="1 2" key="1">
    <citation type="submission" date="2020-05" db="EMBL/GenBank/DDBJ databases">
        <title>Comparative genomic analysis of denitrifying bacteria from Halomonas genus.</title>
        <authorList>
            <person name="Wang L."/>
            <person name="Shao Z."/>
        </authorList>
    </citation>
    <scope>NUCLEOTIDE SEQUENCE [LARGE SCALE GENOMIC DNA]</scope>
    <source>
        <strain evidence="1 2">A4</strain>
    </source>
</reference>
<name>A0ABS9PBP7_9GAMM</name>
<dbReference type="RefSeq" id="WP_238978020.1">
    <property type="nucleotide sequence ID" value="NZ_JABFUC010000011.1"/>
</dbReference>
<keyword evidence="2" id="KW-1185">Reference proteome</keyword>
<gene>
    <name evidence="1" type="ORF">HOP52_14025</name>
</gene>
<proteinExistence type="predicted"/>
<dbReference type="EMBL" id="JABFUC010000011">
    <property type="protein sequence ID" value="MCG6658874.1"/>
    <property type="molecule type" value="Genomic_DNA"/>
</dbReference>
<sequence>MPTCSIVLDARLSGARLPRQLGTLHKAVRQGKHQGAVELLVVDDTKDARLSSLTQRYGVRLLSTDAMALGGRLNAAVSSSAGEILIFPGAAIDLSPVWVTDLVSGNRSAEWDAVVLGAHRPSSLPLLWRLLRRPSLVAAFCVTRSWFERIGGFDPALEAEALPELLSRLRACQARVANGEY</sequence>
<dbReference type="Gene3D" id="3.90.550.10">
    <property type="entry name" value="Spore Coat Polysaccharide Biosynthesis Protein SpsA, Chain A"/>
    <property type="match status" value="1"/>
</dbReference>
<dbReference type="SUPFAM" id="SSF53448">
    <property type="entry name" value="Nucleotide-diphospho-sugar transferases"/>
    <property type="match status" value="1"/>
</dbReference>